<organism evidence="13">
    <name type="scientific">Fopius arisanus</name>
    <dbReference type="NCBI Taxonomy" id="64838"/>
    <lineage>
        <taxon>Eukaryota</taxon>
        <taxon>Metazoa</taxon>
        <taxon>Ecdysozoa</taxon>
        <taxon>Arthropoda</taxon>
        <taxon>Hexapoda</taxon>
        <taxon>Insecta</taxon>
        <taxon>Pterygota</taxon>
        <taxon>Neoptera</taxon>
        <taxon>Endopterygota</taxon>
        <taxon>Hymenoptera</taxon>
        <taxon>Apocrita</taxon>
        <taxon>Ichneumonoidea</taxon>
        <taxon>Braconidae</taxon>
        <taxon>Opiinae</taxon>
        <taxon>Fopius</taxon>
    </lineage>
</organism>
<comment type="similarity">
    <text evidence="3 11">Belongs to the protoporphyrinogen/coproporphyrinogen oxidase family. Protoporphyrinogen oxidase subfamily.</text>
</comment>
<gene>
    <name evidence="13" type="primary">PPOX_1</name>
    <name evidence="15 16" type="synonym">Ppox</name>
    <name evidence="13" type="ORF">g.38515</name>
</gene>
<dbReference type="RefSeq" id="XP_011303186.1">
    <property type="nucleotide sequence ID" value="XM_011304884.1"/>
</dbReference>
<dbReference type="FunFam" id="3.50.50.60:FF:000193">
    <property type="entry name" value="Protoporphyrinogen oxidase"/>
    <property type="match status" value="1"/>
</dbReference>
<dbReference type="SUPFAM" id="SSF51905">
    <property type="entry name" value="FAD/NAD(P)-binding domain"/>
    <property type="match status" value="1"/>
</dbReference>
<evidence type="ECO:0000256" key="2">
    <source>
        <dbReference type="ARBA" id="ARBA00005073"/>
    </source>
</evidence>
<evidence type="ECO:0000256" key="4">
    <source>
        <dbReference type="ARBA" id="ARBA00012867"/>
    </source>
</evidence>
<evidence type="ECO:0000256" key="7">
    <source>
        <dbReference type="ARBA" id="ARBA00023002"/>
    </source>
</evidence>
<dbReference type="CTD" id="5498"/>
<evidence type="ECO:0000313" key="13">
    <source>
        <dbReference type="EMBL" id="JAG77724.1"/>
    </source>
</evidence>
<dbReference type="UniPathway" id="UPA00251">
    <property type="reaction ID" value="UER00324"/>
</dbReference>
<feature type="domain" description="Amine oxidase" evidence="12">
    <location>
        <begin position="9"/>
        <end position="473"/>
    </location>
</feature>
<dbReference type="SUPFAM" id="SSF54373">
    <property type="entry name" value="FAD-linked reductases, C-terminal domain"/>
    <property type="match status" value="1"/>
</dbReference>
<name>A0A0C9R5A1_9HYME</name>
<dbReference type="EMBL" id="GBYB01007957">
    <property type="protein sequence ID" value="JAG77724.1"/>
    <property type="molecule type" value="Transcribed_RNA"/>
</dbReference>
<comment type="cofactor">
    <cofactor evidence="11">
        <name>FAD</name>
        <dbReference type="ChEBI" id="CHEBI:57692"/>
    </cofactor>
    <text evidence="11">Binds 1 FAD per subunit.</text>
</comment>
<evidence type="ECO:0000313" key="16">
    <source>
        <dbReference type="RefSeq" id="XP_011303186.1"/>
    </source>
</evidence>
<comment type="subcellular location">
    <subcellularLocation>
        <location evidence="11">Mitochondrion inner membrane</location>
    </subcellularLocation>
</comment>
<dbReference type="Gene3D" id="3.50.50.60">
    <property type="entry name" value="FAD/NAD(P)-binding domain"/>
    <property type="match status" value="1"/>
</dbReference>
<comment type="function">
    <text evidence="1 11">Catalyzes the 6-electron oxidation of protoporphyrinogen-IX to form protoporphyrin-IX.</text>
</comment>
<evidence type="ECO:0000256" key="3">
    <source>
        <dbReference type="ARBA" id="ARBA00010551"/>
    </source>
</evidence>
<proteinExistence type="inferred from homology"/>
<dbReference type="InterPro" id="IPR002937">
    <property type="entry name" value="Amino_oxidase"/>
</dbReference>
<dbReference type="InterPro" id="IPR050464">
    <property type="entry name" value="Zeta_carotene_desat/Oxidored"/>
</dbReference>
<sequence length="474" mass="52558">MTAILGGGISGLSAAFYALENRKLGPLVLLEISDRLGGWMRSVKSKSNAIFEKGPRTVRPLGLAGANTLAMIDELNLADKIIPISSAHSASKNRLIYADNKLHTLPNSLMSLFRVNSPFNRPLFTVIFDDLAAGKGAAGDESLYSFTERRFGKDIADYLISPMMCGICAGDAKKISVNFLFKSLAEMEQKYGSIVKGLWKKRWQEILNSKRKKAPEEKAEMLVGSAAQARRERWAIWGLQGGIQQLPEALEKKLAEGDVQIRLKTQVRSITFKPDFVEVDVSGEIQRFERVISSLAAGELGKLLQEQHPQLARELEAIPTVTVAVINFEFPGKILPMEAFGFLVPPKEKIPILGVIFDSCTFPHRSSTVLTVMMGGAWFDEYFGVNSSREHMESLALEQLRKILGIRVDPSDTHFQILKNCIPQYIVGHEERVKRIRNYISAHKMPLTLCGSSYQGVGLNDVILSAKQAVHDIS</sequence>
<dbReference type="PANTHER" id="PTHR42923">
    <property type="entry name" value="PROTOPORPHYRINOGEN OXIDASE"/>
    <property type="match status" value="1"/>
</dbReference>
<dbReference type="GO" id="GO:0005743">
    <property type="term" value="C:mitochondrial inner membrane"/>
    <property type="evidence" value="ECO:0007669"/>
    <property type="project" value="UniProtKB-SubCell"/>
</dbReference>
<dbReference type="Pfam" id="PF01593">
    <property type="entry name" value="Amino_oxidase"/>
    <property type="match status" value="1"/>
</dbReference>
<dbReference type="AlphaFoldDB" id="A0A0C9R5A1"/>
<evidence type="ECO:0000259" key="12">
    <source>
        <dbReference type="Pfam" id="PF01593"/>
    </source>
</evidence>
<keyword evidence="14" id="KW-1185">Reference proteome</keyword>
<evidence type="ECO:0000256" key="11">
    <source>
        <dbReference type="RuleBase" id="RU367069"/>
    </source>
</evidence>
<dbReference type="KEGG" id="fas:105266585"/>
<dbReference type="NCBIfam" id="TIGR00562">
    <property type="entry name" value="proto_IX_ox"/>
    <property type="match status" value="1"/>
</dbReference>
<dbReference type="PANTHER" id="PTHR42923:SF3">
    <property type="entry name" value="PROTOPORPHYRINOGEN OXIDASE"/>
    <property type="match status" value="1"/>
</dbReference>
<evidence type="ECO:0000256" key="9">
    <source>
        <dbReference type="ARBA" id="ARBA00023244"/>
    </source>
</evidence>
<evidence type="ECO:0000313" key="14">
    <source>
        <dbReference type="Proteomes" id="UP000694866"/>
    </source>
</evidence>
<keyword evidence="8 11" id="KW-0350">Heme biosynthesis</keyword>
<comment type="pathway">
    <text evidence="2 11">Porphyrin-containing compound metabolism; protoporphyrin-IX biosynthesis; protoporphyrin-IX from protoporphyrinogen-IX: step 1/1.</text>
</comment>
<accession>A0A9R1T5R8</accession>
<reference evidence="15 16" key="2">
    <citation type="submission" date="2025-04" db="UniProtKB">
        <authorList>
            <consortium name="RefSeq"/>
        </authorList>
    </citation>
    <scope>IDENTIFICATION</scope>
    <source>
        <strain evidence="15 16">USDA-PBARC FA_bdor</strain>
        <tissue evidence="15 16">Whole organism</tissue>
    </source>
</reference>
<reference evidence="13" key="1">
    <citation type="submission" date="2015-01" db="EMBL/GenBank/DDBJ databases">
        <title>Transcriptome Assembly of Fopius arisanus.</title>
        <authorList>
            <person name="Geib S."/>
        </authorList>
    </citation>
    <scope>NUCLEOTIDE SEQUENCE</scope>
</reference>
<evidence type="ECO:0000313" key="15">
    <source>
        <dbReference type="RefSeq" id="XP_011303185.1"/>
    </source>
</evidence>
<keyword evidence="5 11" id="KW-0285">Flavoprotein</keyword>
<evidence type="ECO:0000256" key="10">
    <source>
        <dbReference type="ARBA" id="ARBA00047554"/>
    </source>
</evidence>
<keyword evidence="7 11" id="KW-0560">Oxidoreductase</keyword>
<dbReference type="InterPro" id="IPR004572">
    <property type="entry name" value="Protoporphyrinogen_oxidase"/>
</dbReference>
<evidence type="ECO:0000256" key="1">
    <source>
        <dbReference type="ARBA" id="ARBA00002600"/>
    </source>
</evidence>
<dbReference type="RefSeq" id="XP_011303185.1">
    <property type="nucleotide sequence ID" value="XM_011304883.1"/>
</dbReference>
<keyword evidence="9 11" id="KW-0627">Porphyrin biosynthesis</keyword>
<evidence type="ECO:0000256" key="6">
    <source>
        <dbReference type="ARBA" id="ARBA00022827"/>
    </source>
</evidence>
<dbReference type="GO" id="GO:0004729">
    <property type="term" value="F:oxygen-dependent protoporphyrinogen oxidase activity"/>
    <property type="evidence" value="ECO:0007669"/>
    <property type="project" value="UniProtKB-UniRule"/>
</dbReference>
<dbReference type="GO" id="GO:0006782">
    <property type="term" value="P:protoporphyrinogen IX biosynthetic process"/>
    <property type="evidence" value="ECO:0007669"/>
    <property type="project" value="UniProtKB-UniRule"/>
</dbReference>
<protein>
    <recommendedName>
        <fullName evidence="4 11">Protoporphyrinogen oxidase</fullName>
        <ecNumber evidence="4 11">1.3.3.4</ecNumber>
    </recommendedName>
</protein>
<accession>A0A9R1T5N5</accession>
<evidence type="ECO:0000256" key="5">
    <source>
        <dbReference type="ARBA" id="ARBA00022630"/>
    </source>
</evidence>
<accession>A0A0C9R5A1</accession>
<dbReference type="GeneID" id="105266585"/>
<evidence type="ECO:0000256" key="8">
    <source>
        <dbReference type="ARBA" id="ARBA00023133"/>
    </source>
</evidence>
<dbReference type="OrthoDB" id="419752at2759"/>
<dbReference type="InterPro" id="IPR036188">
    <property type="entry name" value="FAD/NAD-bd_sf"/>
</dbReference>
<comment type="catalytic activity">
    <reaction evidence="10 11">
        <text>protoporphyrinogen IX + 3 O2 = protoporphyrin IX + 3 H2O2</text>
        <dbReference type="Rhea" id="RHEA:25576"/>
        <dbReference type="ChEBI" id="CHEBI:15379"/>
        <dbReference type="ChEBI" id="CHEBI:16240"/>
        <dbReference type="ChEBI" id="CHEBI:57306"/>
        <dbReference type="ChEBI" id="CHEBI:57307"/>
        <dbReference type="EC" id="1.3.3.4"/>
    </reaction>
</comment>
<dbReference type="EC" id="1.3.3.4" evidence="4 11"/>
<dbReference type="Proteomes" id="UP000694866">
    <property type="component" value="Unplaced"/>
</dbReference>
<keyword evidence="6 11" id="KW-0274">FAD</keyword>